<organism evidence="9 10">
    <name type="scientific">Janibacter alkaliphilus</name>
    <dbReference type="NCBI Taxonomy" id="1069963"/>
    <lineage>
        <taxon>Bacteria</taxon>
        <taxon>Bacillati</taxon>
        <taxon>Actinomycetota</taxon>
        <taxon>Actinomycetes</taxon>
        <taxon>Micrococcales</taxon>
        <taxon>Intrasporangiaceae</taxon>
        <taxon>Janibacter</taxon>
    </lineage>
</organism>
<evidence type="ECO:0000256" key="2">
    <source>
        <dbReference type="ARBA" id="ARBA00010139"/>
    </source>
</evidence>
<evidence type="ECO:0000256" key="4">
    <source>
        <dbReference type="ARBA" id="ARBA00022827"/>
    </source>
</evidence>
<keyword evidence="10" id="KW-1185">Reference proteome</keyword>
<keyword evidence="6" id="KW-0560">Oxidoreductase</keyword>
<dbReference type="InterPro" id="IPR051820">
    <property type="entry name" value="FAD-binding_MO"/>
</dbReference>
<dbReference type="EMBL" id="JACBZX010000001">
    <property type="protein sequence ID" value="NYG36334.1"/>
    <property type="molecule type" value="Genomic_DNA"/>
</dbReference>
<keyword evidence="5" id="KW-0521">NADP</keyword>
<dbReference type="RefSeq" id="WP_179461858.1">
    <property type="nucleotide sequence ID" value="NZ_JACBZX010000001.1"/>
</dbReference>
<evidence type="ECO:0000256" key="8">
    <source>
        <dbReference type="SAM" id="MobiDB-lite"/>
    </source>
</evidence>
<proteinExistence type="inferred from homology"/>
<sequence length="539" mass="58525">MTQTTPSTTGSAQGAAHLPEHVDVLVVGAGLSGIGAAVRILEHNPGIELALLEGREATGGTWDLFRYPGVRSDSDMYTLSFPFRPWTGEQAIADGASILDYLRETSRQYGIDRRTHHGCQVVAASWSTPEQRWTVEIETTGDDGPVRRQVTTSYLHLGSGYYDYDAPHDAGFAGREDFRGDIVHPQFWPEDLQTDGKRVVVIGSGATAVSLVPALAETTEQVTMLQRTPSYVFAVPERDAMVQGLRRVLPAKVVHTIARAKNLIMQGFLYQLSRVRPAAAKQIVMGDLRRRLPQETIDEHFTPPYDVWDQRLCAVRSGDLFEVIRSGAVEMATGHIDRFVPEGVRLTDGRVIEADVVVTATGLRLKALGGIDFDVDGEHTPLATTFAYRGLMVGGVPNVSMTVGYVNASWTLRADLVSTYVARLVRHMRDNGYGVAMPVAPEGMTAKPILDLSAGYVQRAIGAFPKAGDRAPWTMPQSYVRDVRIFRAADVTEDMFFLPEGADGVRLPATAHAPAELALPGSSSNVDGSAGDLAEQVPA</sequence>
<gene>
    <name evidence="9" type="ORF">BJY28_000803</name>
</gene>
<evidence type="ECO:0000256" key="6">
    <source>
        <dbReference type="ARBA" id="ARBA00023002"/>
    </source>
</evidence>
<evidence type="ECO:0000256" key="3">
    <source>
        <dbReference type="ARBA" id="ARBA00022630"/>
    </source>
</evidence>
<dbReference type="GO" id="GO:0004499">
    <property type="term" value="F:N,N-dimethylaniline monooxygenase activity"/>
    <property type="evidence" value="ECO:0007669"/>
    <property type="project" value="InterPro"/>
</dbReference>
<accession>A0A852X7U1</accession>
<reference evidence="9 10" key="1">
    <citation type="submission" date="2020-07" db="EMBL/GenBank/DDBJ databases">
        <title>Sequencing the genomes of 1000 actinobacteria strains.</title>
        <authorList>
            <person name="Klenk H.-P."/>
        </authorList>
    </citation>
    <scope>NUCLEOTIDE SEQUENCE [LARGE SCALE GENOMIC DNA]</scope>
    <source>
        <strain evidence="9 10">DSM 24723</strain>
    </source>
</reference>
<keyword evidence="4" id="KW-0274">FAD</keyword>
<dbReference type="GO" id="GO:0050660">
    <property type="term" value="F:flavin adenine dinucleotide binding"/>
    <property type="evidence" value="ECO:0007669"/>
    <property type="project" value="InterPro"/>
</dbReference>
<dbReference type="InterPro" id="IPR020946">
    <property type="entry name" value="Flavin_mOase-like"/>
</dbReference>
<dbReference type="PANTHER" id="PTHR43872:SF1">
    <property type="entry name" value="MONOOXYGENASE, PUTATIVE (AFU_ORTHOLOGUE AFUA_8G02570)-RELATED"/>
    <property type="match status" value="1"/>
</dbReference>
<dbReference type="PRINTS" id="PR00368">
    <property type="entry name" value="FADPNR"/>
</dbReference>
<comment type="cofactor">
    <cofactor evidence="1">
        <name>FAD</name>
        <dbReference type="ChEBI" id="CHEBI:57692"/>
    </cofactor>
</comment>
<dbReference type="Pfam" id="PF13450">
    <property type="entry name" value="NAD_binding_8"/>
    <property type="match status" value="1"/>
</dbReference>
<dbReference type="PANTHER" id="PTHR43872">
    <property type="entry name" value="MONOOXYGENASE, PUTATIVE (AFU_ORTHOLOGUE AFUA_8G02570)-RELATED"/>
    <property type="match status" value="1"/>
</dbReference>
<dbReference type="InterPro" id="IPR036188">
    <property type="entry name" value="FAD/NAD-bd_sf"/>
</dbReference>
<dbReference type="AlphaFoldDB" id="A0A852X7U1"/>
<evidence type="ECO:0000256" key="5">
    <source>
        <dbReference type="ARBA" id="ARBA00022857"/>
    </source>
</evidence>
<keyword evidence="7" id="KW-0503">Monooxygenase</keyword>
<dbReference type="Gene3D" id="3.50.50.60">
    <property type="entry name" value="FAD/NAD(P)-binding domain"/>
    <property type="match status" value="3"/>
</dbReference>
<protein>
    <submittedName>
        <fullName evidence="9">Cation diffusion facilitator CzcD-associated flavoprotein CzcO</fullName>
    </submittedName>
</protein>
<dbReference type="Pfam" id="PF00743">
    <property type="entry name" value="FMO-like"/>
    <property type="match status" value="1"/>
</dbReference>
<comment type="similarity">
    <text evidence="2">Belongs to the FAD-binding monooxygenase family.</text>
</comment>
<dbReference type="SUPFAM" id="SSF51905">
    <property type="entry name" value="FAD/NAD(P)-binding domain"/>
    <property type="match status" value="1"/>
</dbReference>
<evidence type="ECO:0000256" key="1">
    <source>
        <dbReference type="ARBA" id="ARBA00001974"/>
    </source>
</evidence>
<feature type="region of interest" description="Disordered" evidence="8">
    <location>
        <begin position="518"/>
        <end position="539"/>
    </location>
</feature>
<name>A0A852X7U1_9MICO</name>
<evidence type="ECO:0000256" key="7">
    <source>
        <dbReference type="ARBA" id="ARBA00023033"/>
    </source>
</evidence>
<evidence type="ECO:0000313" key="10">
    <source>
        <dbReference type="Proteomes" id="UP000592181"/>
    </source>
</evidence>
<dbReference type="Proteomes" id="UP000592181">
    <property type="component" value="Unassembled WGS sequence"/>
</dbReference>
<dbReference type="GO" id="GO:0050661">
    <property type="term" value="F:NADP binding"/>
    <property type="evidence" value="ECO:0007669"/>
    <property type="project" value="InterPro"/>
</dbReference>
<dbReference type="FunFam" id="3.50.50.60:FF:000228">
    <property type="entry name" value="FAD-containing monooxygenase EthA"/>
    <property type="match status" value="1"/>
</dbReference>
<dbReference type="PRINTS" id="PR00411">
    <property type="entry name" value="PNDRDTASEI"/>
</dbReference>
<comment type="caution">
    <text evidence="9">The sequence shown here is derived from an EMBL/GenBank/DDBJ whole genome shotgun (WGS) entry which is preliminary data.</text>
</comment>
<evidence type="ECO:0000313" key="9">
    <source>
        <dbReference type="EMBL" id="NYG36334.1"/>
    </source>
</evidence>
<keyword evidence="3" id="KW-0285">Flavoprotein</keyword>